<dbReference type="Proteomes" id="UP000095713">
    <property type="component" value="Unassembled WGS sequence"/>
</dbReference>
<dbReference type="STRING" id="1849968.A8C32_10010"/>
<evidence type="ECO:0000313" key="2">
    <source>
        <dbReference type="Proteomes" id="UP000095713"/>
    </source>
</evidence>
<comment type="caution">
    <text evidence="1">The sequence shown here is derived from an EMBL/GenBank/DDBJ whole genome shotgun (WGS) entry which is preliminary data.</text>
</comment>
<name>A0A1E5TEN4_9FLAO</name>
<proteinExistence type="predicted"/>
<sequence length="63" mass="7488">MNSKGLLYKDSLKLLGDINSFENLSSINMFFKEPKFKHVNYKNRERICLALKKQHSTLEKNRK</sequence>
<protein>
    <submittedName>
        <fullName evidence="1">Uncharacterized protein</fullName>
    </submittedName>
</protein>
<accession>A0A1E5TEN4</accession>
<gene>
    <name evidence="1" type="ORF">A8C32_10010</name>
</gene>
<organism evidence="1 2">
    <name type="scientific">Flavivirga aquatica</name>
    <dbReference type="NCBI Taxonomy" id="1849968"/>
    <lineage>
        <taxon>Bacteria</taxon>
        <taxon>Pseudomonadati</taxon>
        <taxon>Bacteroidota</taxon>
        <taxon>Flavobacteriia</taxon>
        <taxon>Flavobacteriales</taxon>
        <taxon>Flavobacteriaceae</taxon>
        <taxon>Flavivirga</taxon>
    </lineage>
</organism>
<dbReference type="AlphaFoldDB" id="A0A1E5TEN4"/>
<dbReference type="EMBL" id="MDJD01000006">
    <property type="protein sequence ID" value="OEK09836.1"/>
    <property type="molecule type" value="Genomic_DNA"/>
</dbReference>
<reference evidence="1 2" key="1">
    <citation type="submission" date="2016-05" db="EMBL/GenBank/DDBJ databases">
        <title>Draft Genome Sequence of Algibacter sp. Strain SK-16 Isolated from the Surface Water of Aburatsubo Inlet.</title>
        <authorList>
            <person name="Wong S.-K."/>
            <person name="Yoshizawa S."/>
            <person name="Nakajima Y."/>
            <person name="Ogura Y."/>
            <person name="Tetsuya H."/>
            <person name="Hamasaki K."/>
        </authorList>
    </citation>
    <scope>NUCLEOTIDE SEQUENCE [LARGE SCALE GENOMIC DNA]</scope>
    <source>
        <strain evidence="1 2">SK-16</strain>
    </source>
</reference>
<keyword evidence="2" id="KW-1185">Reference proteome</keyword>
<evidence type="ECO:0000313" key="1">
    <source>
        <dbReference type="EMBL" id="OEK09836.1"/>
    </source>
</evidence>